<name>A0ACC2NQC0_9HYME</name>
<comment type="caution">
    <text evidence="1">The sequence shown here is derived from an EMBL/GenBank/DDBJ whole genome shotgun (WGS) entry which is preliminary data.</text>
</comment>
<gene>
    <name evidence="1" type="ORF">QAD02_004569</name>
</gene>
<keyword evidence="2" id="KW-1185">Reference proteome</keyword>
<accession>A0ACC2NQC0</accession>
<organism evidence="1 2">
    <name type="scientific">Eretmocerus hayati</name>
    <dbReference type="NCBI Taxonomy" id="131215"/>
    <lineage>
        <taxon>Eukaryota</taxon>
        <taxon>Metazoa</taxon>
        <taxon>Ecdysozoa</taxon>
        <taxon>Arthropoda</taxon>
        <taxon>Hexapoda</taxon>
        <taxon>Insecta</taxon>
        <taxon>Pterygota</taxon>
        <taxon>Neoptera</taxon>
        <taxon>Endopterygota</taxon>
        <taxon>Hymenoptera</taxon>
        <taxon>Apocrita</taxon>
        <taxon>Proctotrupomorpha</taxon>
        <taxon>Chalcidoidea</taxon>
        <taxon>Aphelinidae</taxon>
        <taxon>Aphelininae</taxon>
        <taxon>Eretmocerus</taxon>
    </lineage>
</organism>
<reference evidence="1" key="1">
    <citation type="submission" date="2023-04" db="EMBL/GenBank/DDBJ databases">
        <title>A chromosome-level genome assembly of the parasitoid wasp Eretmocerus hayati.</title>
        <authorList>
            <person name="Zhong Y."/>
            <person name="Liu S."/>
            <person name="Liu Y."/>
        </authorList>
    </citation>
    <scope>NUCLEOTIDE SEQUENCE</scope>
    <source>
        <strain evidence="1">ZJU_SS_LIU_2023</strain>
    </source>
</reference>
<evidence type="ECO:0000313" key="1">
    <source>
        <dbReference type="EMBL" id="KAJ8673307.1"/>
    </source>
</evidence>
<protein>
    <submittedName>
        <fullName evidence="1">Uncharacterized protein</fullName>
    </submittedName>
</protein>
<evidence type="ECO:0000313" key="2">
    <source>
        <dbReference type="Proteomes" id="UP001239111"/>
    </source>
</evidence>
<sequence>MPHSENSLHPQISTMCFTSMPVMREKNSLGEQAEREEYTPQGKVFRIWSKGMKSIGSTKIELVGIHPCLTTLGAVLRMCSANGSSSLYKSGCSPTLGLRWRGSSVIVRPPLTLLRCGFDRV</sequence>
<dbReference type="EMBL" id="CM056743">
    <property type="protein sequence ID" value="KAJ8673307.1"/>
    <property type="molecule type" value="Genomic_DNA"/>
</dbReference>
<dbReference type="Proteomes" id="UP001239111">
    <property type="component" value="Chromosome 3"/>
</dbReference>
<proteinExistence type="predicted"/>